<accession>A0A2P6TGM8</accession>
<evidence type="ECO:0000313" key="4">
    <source>
        <dbReference type="Proteomes" id="UP000239899"/>
    </source>
</evidence>
<name>A0A2P6TGM8_CHLSO</name>
<dbReference type="Proteomes" id="UP000239899">
    <property type="component" value="Unassembled WGS sequence"/>
</dbReference>
<sequence>MQNSLVAERVRLPCAGNTNGYPWSFSKCDFDDFSGWADAADAVLQQRGVDLNKYKYTVYLIPPSTCGWVGLGYVGCDGSFACRSWINGDFWGAPQAIAHELGHNLFLGHASAYLPDGQLDEYGDDSSSMGHCCDPRCFSTPQMWQMGWISAQQLDATTFKPGVSKQVWLGSHSAAANAGVRILTPWANGSDPIFLGFRTADGGDKALPATAVKRVHIYQSPVSGTYDAVNSIWRGSLATAGAAWAHSATGLVVRFVSVSNGGANVAVCRKAAPAKETLASCKAGLDNDCNGKTGWADPVCKTLLTAAGLAPPPPPRPPPLPAPEDADGLRLALNRAQRHNLKLSSKLSKARDEAAAKAAEARRWAAAVEQQEGQLAELRVQLEAERRQRFEAQQVLAAARGEGEAAKQDAAALLGQLRAAEAMASAVEGEAACVRGQLAVAEEALGRARGEVERLKEEAAATAARLSATDLVRREAERERDDLELSNQRLRAALAEAEVGGSAAEQQLAAALAKAQQELAVERQRGEMLQAQAALAEAQGRETERMLTEQLRAVQEERNACLAAATRADALLSKLGQHALITRGVD</sequence>
<dbReference type="STRING" id="3076.A0A2P6TGM8"/>
<dbReference type="InterPro" id="IPR008752">
    <property type="entry name" value="Peptidase_M11"/>
</dbReference>
<organism evidence="3 4">
    <name type="scientific">Chlorella sorokiniana</name>
    <name type="common">Freshwater green alga</name>
    <dbReference type="NCBI Taxonomy" id="3076"/>
    <lineage>
        <taxon>Eukaryota</taxon>
        <taxon>Viridiplantae</taxon>
        <taxon>Chlorophyta</taxon>
        <taxon>core chlorophytes</taxon>
        <taxon>Trebouxiophyceae</taxon>
        <taxon>Chlorellales</taxon>
        <taxon>Chlorellaceae</taxon>
        <taxon>Chlorella clade</taxon>
        <taxon>Chlorella</taxon>
    </lineage>
</organism>
<keyword evidence="1" id="KW-0175">Coiled coil</keyword>
<dbReference type="SUPFAM" id="SSF55486">
    <property type="entry name" value="Metalloproteases ('zincins'), catalytic domain"/>
    <property type="match status" value="1"/>
</dbReference>
<gene>
    <name evidence="3" type="ORF">C2E21_7824</name>
</gene>
<dbReference type="OrthoDB" id="539369at2759"/>
<keyword evidence="4" id="KW-1185">Reference proteome</keyword>
<feature type="domain" description="Peptidase M11 gametolysin" evidence="2">
    <location>
        <begin position="4"/>
        <end position="219"/>
    </location>
</feature>
<dbReference type="EMBL" id="LHPG02000017">
    <property type="protein sequence ID" value="PRW33287.1"/>
    <property type="molecule type" value="Genomic_DNA"/>
</dbReference>
<proteinExistence type="predicted"/>
<dbReference type="AlphaFoldDB" id="A0A2P6TGM8"/>
<evidence type="ECO:0000259" key="2">
    <source>
        <dbReference type="Pfam" id="PF05548"/>
    </source>
</evidence>
<protein>
    <recommendedName>
        <fullName evidence="2">Peptidase M11 gametolysin domain-containing protein</fullName>
    </recommendedName>
</protein>
<evidence type="ECO:0000256" key="1">
    <source>
        <dbReference type="SAM" id="Coils"/>
    </source>
</evidence>
<feature type="coiled-coil region" evidence="1">
    <location>
        <begin position="438"/>
        <end position="541"/>
    </location>
</feature>
<dbReference type="Pfam" id="PF05548">
    <property type="entry name" value="Peptidase_M11"/>
    <property type="match status" value="1"/>
</dbReference>
<reference evidence="3 4" key="1">
    <citation type="journal article" date="2018" name="Plant J.">
        <title>Genome sequences of Chlorella sorokiniana UTEX 1602 and Micractinium conductrix SAG 241.80: implications to maltose excretion by a green alga.</title>
        <authorList>
            <person name="Arriola M.B."/>
            <person name="Velmurugan N."/>
            <person name="Zhang Y."/>
            <person name="Plunkett M.H."/>
            <person name="Hondzo H."/>
            <person name="Barney B.M."/>
        </authorList>
    </citation>
    <scope>NUCLEOTIDE SEQUENCE [LARGE SCALE GENOMIC DNA]</scope>
    <source>
        <strain evidence="4">UTEX 1602</strain>
    </source>
</reference>
<feature type="coiled-coil region" evidence="1">
    <location>
        <begin position="333"/>
        <end position="395"/>
    </location>
</feature>
<comment type="caution">
    <text evidence="3">The sequence shown here is derived from an EMBL/GenBank/DDBJ whole genome shotgun (WGS) entry which is preliminary data.</text>
</comment>
<evidence type="ECO:0000313" key="3">
    <source>
        <dbReference type="EMBL" id="PRW33287.1"/>
    </source>
</evidence>